<dbReference type="PANTHER" id="PTHR11472">
    <property type="entry name" value="DNA REPAIR DEAD HELICASE RAD3/XP-D SUBFAMILY MEMBER"/>
    <property type="match status" value="1"/>
</dbReference>
<evidence type="ECO:0000256" key="1">
    <source>
        <dbReference type="ARBA" id="ARBA00022741"/>
    </source>
</evidence>
<reference evidence="8" key="1">
    <citation type="journal article" date="2018" name="Sci. Rep.">
        <title>Lignite coal burning seam in the remote Altai Mountains harbors a hydrogen-driven thermophilic microbial community.</title>
        <authorList>
            <person name="Kadnikov V.V."/>
            <person name="Mardanov A.V."/>
            <person name="Ivasenko D.A."/>
            <person name="Antsiferov D.V."/>
            <person name="Beletsky A.V."/>
            <person name="Karnachuk O.V."/>
            <person name="Ravin N.V."/>
        </authorList>
    </citation>
    <scope>NUCLEOTIDE SEQUENCE [LARGE SCALE GENOMIC DNA]</scope>
</reference>
<organism evidence="7 8">
    <name type="scientific">Candidatus Carbonibacillus altaicus</name>
    <dbReference type="NCBI Taxonomy" id="2163959"/>
    <lineage>
        <taxon>Bacteria</taxon>
        <taxon>Bacillati</taxon>
        <taxon>Bacillota</taxon>
        <taxon>Bacilli</taxon>
        <taxon>Bacillales</taxon>
        <taxon>Candidatus Carbonibacillus</taxon>
    </lineage>
</organism>
<dbReference type="AlphaFoldDB" id="A0A2R6XZC6"/>
<dbReference type="GO" id="GO:0005524">
    <property type="term" value="F:ATP binding"/>
    <property type="evidence" value="ECO:0007669"/>
    <property type="project" value="UniProtKB-KW"/>
</dbReference>
<dbReference type="Pfam" id="PF04851">
    <property type="entry name" value="ResIII"/>
    <property type="match status" value="1"/>
</dbReference>
<dbReference type="InterPro" id="IPR014013">
    <property type="entry name" value="Helic_SF1/SF2_ATP-bd_DinG/Rad3"/>
</dbReference>
<keyword evidence="3" id="KW-0067">ATP-binding</keyword>
<dbReference type="InterPro" id="IPR014001">
    <property type="entry name" value="Helicase_ATP-bd"/>
</dbReference>
<dbReference type="SMART" id="SM00491">
    <property type="entry name" value="HELICc2"/>
    <property type="match status" value="1"/>
</dbReference>
<evidence type="ECO:0000313" key="8">
    <source>
        <dbReference type="Proteomes" id="UP000244338"/>
    </source>
</evidence>
<dbReference type="Gene3D" id="3.40.50.300">
    <property type="entry name" value="P-loop containing nucleotide triphosphate hydrolases"/>
    <property type="match status" value="2"/>
</dbReference>
<dbReference type="SUPFAM" id="SSF52540">
    <property type="entry name" value="P-loop containing nucleoside triphosphate hydrolases"/>
    <property type="match status" value="1"/>
</dbReference>
<accession>A0A2R6XZC6</accession>
<comment type="caution">
    <text evidence="7">The sequence shown here is derived from an EMBL/GenBank/DDBJ whole genome shotgun (WGS) entry which is preliminary data.</text>
</comment>
<evidence type="ECO:0000313" key="7">
    <source>
        <dbReference type="EMBL" id="PTQ55763.1"/>
    </source>
</evidence>
<proteinExistence type="inferred from homology"/>
<dbReference type="InterPro" id="IPR006555">
    <property type="entry name" value="ATP-dep_Helicase_C"/>
</dbReference>
<sequence>MQAHREELETALHAVDELFKADGVLSGLVPDYEVREEQWALTRAVLEALFEGRHLLAEAATGTGKSFAYLIAAALYALKFEETVLISTHTLHLQTQLLKKDLPIVHAAIRALGYDELTYELAKGRSNYICRRRFAAYRDALREGKVDGREKRYAGDALSFHQSLDVIEKIAGTLDETREGLRDEFPFAIPYTVWQEIAGDVDDCLYQASPFYDRCFIQHARRRWSKAHLIVANHALVFADLALKKAHDSGVLPGYARVIFDEGHHVQDVFSRYFARTVSISEVDGLFRMIEGKKQAWMEEVFTPERLQDVRLHAERVRSSLLEVMMFLDSVLVERDGRLGRRLDTVETMSPEETTSGASGRTLLLQSSLTAPSGYRETLKDWLGYLQGVYELESGDEAKQRGLARLLESFHGVLLTLDATFAHADADHYGYWLEYAPPAEATPIELGMKDVRAMGITIHAEPLSAASILGSVFRETPAVILSATLSMGQSFDFVAASLGLEHYQTFFASSPFNYEENALFVISETAPDPREEGAFIDFLENGLKRILTLTEGRTLVLFTNYKHIRELSKRLASWFVEKGLTLLEQHSGDNRDALIRQFQSNPNSVLFGNDSFWEGIDVPGAALSCVVVTKLPFANPQDPRVQARFYALKRQGRDAFMEWSLPEATLKLKQGVGRLLRSKQDRGVVVFMDPRLRTKRYGKRMLQALPPARIGTLKEIPRYVPSLLNINASHR</sequence>
<dbReference type="EMBL" id="PEBX01000075">
    <property type="protein sequence ID" value="PTQ55763.1"/>
    <property type="molecule type" value="Genomic_DNA"/>
</dbReference>
<evidence type="ECO:0000256" key="4">
    <source>
        <dbReference type="ARBA" id="ARBA00038058"/>
    </source>
</evidence>
<keyword evidence="1" id="KW-0547">Nucleotide-binding</keyword>
<gene>
    <name evidence="7" type="ORF">BSOLF_1496</name>
</gene>
<dbReference type="InterPro" id="IPR001650">
    <property type="entry name" value="Helicase_C-like"/>
</dbReference>
<dbReference type="PROSITE" id="PS51194">
    <property type="entry name" value="HELICASE_CTER"/>
    <property type="match status" value="1"/>
</dbReference>
<feature type="domain" description="Helicase ATP-binding" evidence="5">
    <location>
        <begin position="24"/>
        <end position="317"/>
    </location>
</feature>
<dbReference type="InterPro" id="IPR006935">
    <property type="entry name" value="Helicase/UvrB_N"/>
</dbReference>
<feature type="domain" description="Helicase C-terminal" evidence="6">
    <location>
        <begin position="542"/>
        <end position="691"/>
    </location>
</feature>
<dbReference type="InterPro" id="IPR027417">
    <property type="entry name" value="P-loop_NTPase"/>
</dbReference>
<keyword evidence="7" id="KW-0347">Helicase</keyword>
<dbReference type="InterPro" id="IPR045028">
    <property type="entry name" value="DinG/Rad3-like"/>
</dbReference>
<comment type="similarity">
    <text evidence="4">Belongs to the helicase family. DinG subfamily.</text>
</comment>
<dbReference type="GO" id="GO:0003677">
    <property type="term" value="F:DNA binding"/>
    <property type="evidence" value="ECO:0007669"/>
    <property type="project" value="InterPro"/>
</dbReference>
<dbReference type="SMART" id="SM00487">
    <property type="entry name" value="DEXDc"/>
    <property type="match status" value="1"/>
</dbReference>
<dbReference type="Pfam" id="PF13307">
    <property type="entry name" value="Helicase_C_2"/>
    <property type="match status" value="1"/>
</dbReference>
<evidence type="ECO:0000256" key="3">
    <source>
        <dbReference type="ARBA" id="ARBA00022840"/>
    </source>
</evidence>
<evidence type="ECO:0000259" key="6">
    <source>
        <dbReference type="PROSITE" id="PS51194"/>
    </source>
</evidence>
<dbReference type="Proteomes" id="UP000244338">
    <property type="component" value="Unassembled WGS sequence"/>
</dbReference>
<dbReference type="PROSITE" id="PS51193">
    <property type="entry name" value="HELICASE_ATP_BIND_2"/>
    <property type="match status" value="1"/>
</dbReference>
<evidence type="ECO:0000256" key="2">
    <source>
        <dbReference type="ARBA" id="ARBA00022801"/>
    </source>
</evidence>
<dbReference type="GO" id="GO:0003678">
    <property type="term" value="F:DNA helicase activity"/>
    <property type="evidence" value="ECO:0007669"/>
    <property type="project" value="TreeGrafter"/>
</dbReference>
<dbReference type="PANTHER" id="PTHR11472:SF34">
    <property type="entry name" value="REGULATOR OF TELOMERE ELONGATION HELICASE 1"/>
    <property type="match status" value="1"/>
</dbReference>
<dbReference type="GO" id="GO:0016818">
    <property type="term" value="F:hydrolase activity, acting on acid anhydrides, in phosphorus-containing anhydrides"/>
    <property type="evidence" value="ECO:0007669"/>
    <property type="project" value="InterPro"/>
</dbReference>
<keyword evidence="2" id="KW-0378">Hydrolase</keyword>
<protein>
    <submittedName>
        <fullName evidence="7">DinG family ATP-dependent helicase YoaA</fullName>
    </submittedName>
</protein>
<dbReference type="GO" id="GO:0006281">
    <property type="term" value="P:DNA repair"/>
    <property type="evidence" value="ECO:0007669"/>
    <property type="project" value="TreeGrafter"/>
</dbReference>
<evidence type="ECO:0000259" key="5">
    <source>
        <dbReference type="PROSITE" id="PS51193"/>
    </source>
</evidence>
<name>A0A2R6XZC6_9BACL</name>